<evidence type="ECO:0000256" key="2">
    <source>
        <dbReference type="ARBA" id="ARBA00023015"/>
    </source>
</evidence>
<evidence type="ECO:0000259" key="5">
    <source>
        <dbReference type="PROSITE" id="PS50931"/>
    </source>
</evidence>
<dbReference type="PANTHER" id="PTHR30537">
    <property type="entry name" value="HTH-TYPE TRANSCRIPTIONAL REGULATOR"/>
    <property type="match status" value="1"/>
</dbReference>
<dbReference type="EMBL" id="APKE01000035">
    <property type="protein sequence ID" value="KAF0674778.1"/>
    <property type="molecule type" value="Genomic_DNA"/>
</dbReference>
<dbReference type="PANTHER" id="PTHR30537:SF3">
    <property type="entry name" value="TRANSCRIPTIONAL REGULATORY PROTEIN"/>
    <property type="match status" value="1"/>
</dbReference>
<dbReference type="RefSeq" id="WP_159966466.1">
    <property type="nucleotide sequence ID" value="NZ_APKE01000035.1"/>
</dbReference>
<dbReference type="GO" id="GO:0006351">
    <property type="term" value="P:DNA-templated transcription"/>
    <property type="evidence" value="ECO:0007669"/>
    <property type="project" value="TreeGrafter"/>
</dbReference>
<dbReference type="InterPro" id="IPR036390">
    <property type="entry name" value="WH_DNA-bd_sf"/>
</dbReference>
<sequence>MAINWDDLRIFLSVARQDSLSGAARELRLDPATVGRRVARLEAGLGAPLFVKSPQGYRLTEAGERLVRQAEQAELAIGAGTSEAAAAEEGLSGAIRLGAPDGCANFLLPQVCAQLCDAHPGLEVQIVALPRIVDLSRREADMAIAVSRPSSGRLTVQKISDYGLSLAAHQGYLDGAPPLQGAADLGAHRIAGYIPDMIFDSELDYLGALGVERVRLASNSVAVQFRWIAQGAGIGVVHDFALPQAPGLVRVLHEEISMTRTFWLVRHAGGRRAARHDRFAQALIGALRQEIARLEALA</sequence>
<reference evidence="6" key="1">
    <citation type="submission" date="2013-03" db="EMBL/GenBank/DDBJ databases">
        <title>Genome Sequence of the Profundibacterium mesophilum strain KAUST100406-0324T from Red Sea, a novel genus in the family Rhodobacteraceae.</title>
        <authorList>
            <person name="Essack M."/>
            <person name="Alam I."/>
            <person name="Lafi F."/>
            <person name="Alawi W."/>
            <person name="Kamanu F."/>
            <person name="Al-Suwailem A."/>
            <person name="Lee O.O."/>
            <person name="Xu Y."/>
            <person name="Bajic V."/>
            <person name="Qian P.-Y."/>
            <person name="Archer J."/>
        </authorList>
    </citation>
    <scope>NUCLEOTIDE SEQUENCE</scope>
    <source>
        <strain evidence="6">KAUST100406-0324</strain>
    </source>
</reference>
<dbReference type="SUPFAM" id="SSF46785">
    <property type="entry name" value="Winged helix' DNA-binding domain"/>
    <property type="match status" value="1"/>
</dbReference>
<comment type="similarity">
    <text evidence="1">Belongs to the LysR transcriptional regulatory family.</text>
</comment>
<dbReference type="Pfam" id="PF00126">
    <property type="entry name" value="HTH_1"/>
    <property type="match status" value="1"/>
</dbReference>
<dbReference type="InterPro" id="IPR058163">
    <property type="entry name" value="LysR-type_TF_proteobact-type"/>
</dbReference>
<dbReference type="Gene3D" id="1.10.10.10">
    <property type="entry name" value="Winged helix-like DNA-binding domain superfamily/Winged helix DNA-binding domain"/>
    <property type="match status" value="1"/>
</dbReference>
<evidence type="ECO:0000256" key="3">
    <source>
        <dbReference type="ARBA" id="ARBA00023125"/>
    </source>
</evidence>
<gene>
    <name evidence="6" type="ORF">PMES_02854</name>
</gene>
<proteinExistence type="inferred from homology"/>
<dbReference type="GO" id="GO:0003700">
    <property type="term" value="F:DNA-binding transcription factor activity"/>
    <property type="evidence" value="ECO:0007669"/>
    <property type="project" value="InterPro"/>
</dbReference>
<keyword evidence="2" id="KW-0805">Transcription regulation</keyword>
<evidence type="ECO:0000256" key="4">
    <source>
        <dbReference type="ARBA" id="ARBA00023163"/>
    </source>
</evidence>
<evidence type="ECO:0000313" key="7">
    <source>
        <dbReference type="Proteomes" id="UP000698242"/>
    </source>
</evidence>
<accession>A0A921NSS3</accession>
<dbReference type="AlphaFoldDB" id="A0A921NSS3"/>
<dbReference type="Gene3D" id="3.40.190.290">
    <property type="match status" value="1"/>
</dbReference>
<name>A0A921NSS3_9RHOB</name>
<keyword evidence="7" id="KW-1185">Reference proteome</keyword>
<evidence type="ECO:0000313" key="6">
    <source>
        <dbReference type="EMBL" id="KAF0674778.1"/>
    </source>
</evidence>
<dbReference type="Proteomes" id="UP000698242">
    <property type="component" value="Unassembled WGS sequence"/>
</dbReference>
<feature type="domain" description="HTH lysR-type" evidence="5">
    <location>
        <begin position="3"/>
        <end position="60"/>
    </location>
</feature>
<dbReference type="InterPro" id="IPR036388">
    <property type="entry name" value="WH-like_DNA-bd_sf"/>
</dbReference>
<keyword evidence="4" id="KW-0804">Transcription</keyword>
<dbReference type="GO" id="GO:0043565">
    <property type="term" value="F:sequence-specific DNA binding"/>
    <property type="evidence" value="ECO:0007669"/>
    <property type="project" value="TreeGrafter"/>
</dbReference>
<keyword evidence="3" id="KW-0238">DNA-binding</keyword>
<protein>
    <submittedName>
        <fullName evidence="6">Transcriptional regulator LysR family protein</fullName>
    </submittedName>
</protein>
<organism evidence="6 7">
    <name type="scientific">Profundibacterium mesophilum KAUST100406-0324</name>
    <dbReference type="NCBI Taxonomy" id="1037889"/>
    <lineage>
        <taxon>Bacteria</taxon>
        <taxon>Pseudomonadati</taxon>
        <taxon>Pseudomonadota</taxon>
        <taxon>Alphaproteobacteria</taxon>
        <taxon>Rhodobacterales</taxon>
        <taxon>Roseobacteraceae</taxon>
        <taxon>Profundibacterium</taxon>
    </lineage>
</organism>
<dbReference type="OrthoDB" id="7624726at2"/>
<comment type="caution">
    <text evidence="6">The sequence shown here is derived from an EMBL/GenBank/DDBJ whole genome shotgun (WGS) entry which is preliminary data.</text>
</comment>
<dbReference type="InterPro" id="IPR005119">
    <property type="entry name" value="LysR_subst-bd"/>
</dbReference>
<dbReference type="InterPro" id="IPR000847">
    <property type="entry name" value="LysR_HTH_N"/>
</dbReference>
<dbReference type="SUPFAM" id="SSF53850">
    <property type="entry name" value="Periplasmic binding protein-like II"/>
    <property type="match status" value="1"/>
</dbReference>
<evidence type="ECO:0000256" key="1">
    <source>
        <dbReference type="ARBA" id="ARBA00009437"/>
    </source>
</evidence>
<dbReference type="PROSITE" id="PS50931">
    <property type="entry name" value="HTH_LYSR"/>
    <property type="match status" value="1"/>
</dbReference>
<dbReference type="Pfam" id="PF03466">
    <property type="entry name" value="LysR_substrate"/>
    <property type="match status" value="1"/>
</dbReference>